<protein>
    <submittedName>
        <fullName evidence="2">Uncharacterized protein</fullName>
    </submittedName>
</protein>
<feature type="compositionally biased region" description="Polar residues" evidence="1">
    <location>
        <begin position="39"/>
        <end position="49"/>
    </location>
</feature>
<sequence length="69" mass="7606">MVAIAAWRRLVVAVVAVNEEETPRSTKKHRSIAEVEGKASTQVHDLGSDSSGIEVNVEAVIQVMRRHQK</sequence>
<keyword evidence="3" id="KW-1185">Reference proteome</keyword>
<dbReference type="AlphaFoldDB" id="A0AAV7NVH8"/>
<evidence type="ECO:0000313" key="2">
    <source>
        <dbReference type="EMBL" id="KAJ1120012.1"/>
    </source>
</evidence>
<feature type="region of interest" description="Disordered" evidence="1">
    <location>
        <begin position="22"/>
        <end position="49"/>
    </location>
</feature>
<reference evidence="2" key="1">
    <citation type="journal article" date="2022" name="bioRxiv">
        <title>Sequencing and chromosome-scale assembly of the giantPleurodeles waltlgenome.</title>
        <authorList>
            <person name="Brown T."/>
            <person name="Elewa A."/>
            <person name="Iarovenko S."/>
            <person name="Subramanian E."/>
            <person name="Araus A.J."/>
            <person name="Petzold A."/>
            <person name="Susuki M."/>
            <person name="Suzuki K.-i.T."/>
            <person name="Hayashi T."/>
            <person name="Toyoda A."/>
            <person name="Oliveira C."/>
            <person name="Osipova E."/>
            <person name="Leigh N.D."/>
            <person name="Simon A."/>
            <person name="Yun M.H."/>
        </authorList>
    </citation>
    <scope>NUCLEOTIDE SEQUENCE</scope>
    <source>
        <strain evidence="2">20211129_DDA</strain>
        <tissue evidence="2">Liver</tissue>
    </source>
</reference>
<organism evidence="2 3">
    <name type="scientific">Pleurodeles waltl</name>
    <name type="common">Iberian ribbed newt</name>
    <dbReference type="NCBI Taxonomy" id="8319"/>
    <lineage>
        <taxon>Eukaryota</taxon>
        <taxon>Metazoa</taxon>
        <taxon>Chordata</taxon>
        <taxon>Craniata</taxon>
        <taxon>Vertebrata</taxon>
        <taxon>Euteleostomi</taxon>
        <taxon>Amphibia</taxon>
        <taxon>Batrachia</taxon>
        <taxon>Caudata</taxon>
        <taxon>Salamandroidea</taxon>
        <taxon>Salamandridae</taxon>
        <taxon>Pleurodelinae</taxon>
        <taxon>Pleurodeles</taxon>
    </lineage>
</organism>
<dbReference type="EMBL" id="JANPWB010000012">
    <property type="protein sequence ID" value="KAJ1120012.1"/>
    <property type="molecule type" value="Genomic_DNA"/>
</dbReference>
<proteinExistence type="predicted"/>
<comment type="caution">
    <text evidence="2">The sequence shown here is derived from an EMBL/GenBank/DDBJ whole genome shotgun (WGS) entry which is preliminary data.</text>
</comment>
<dbReference type="Proteomes" id="UP001066276">
    <property type="component" value="Chromosome 8"/>
</dbReference>
<evidence type="ECO:0000313" key="3">
    <source>
        <dbReference type="Proteomes" id="UP001066276"/>
    </source>
</evidence>
<gene>
    <name evidence="2" type="ORF">NDU88_008195</name>
</gene>
<name>A0AAV7NVH8_PLEWA</name>
<accession>A0AAV7NVH8</accession>
<evidence type="ECO:0000256" key="1">
    <source>
        <dbReference type="SAM" id="MobiDB-lite"/>
    </source>
</evidence>